<evidence type="ECO:0000256" key="3">
    <source>
        <dbReference type="ARBA" id="ARBA00014212"/>
    </source>
</evidence>
<feature type="chain" id="PRO_5013280285" description="Palmitoyl-protein thioesterase 1" evidence="9">
    <location>
        <begin position="19"/>
        <end position="345"/>
    </location>
</feature>
<name>A0A238BU23_9BILA</name>
<comment type="similarity">
    <text evidence="1">Belongs to the palmitoyl-protein thioesterase family.</text>
</comment>
<reference evidence="10 11" key="1">
    <citation type="submission" date="2015-12" db="EMBL/GenBank/DDBJ databases">
        <title>Draft genome of the nematode, Onchocerca flexuosa.</title>
        <authorList>
            <person name="Mitreva M."/>
        </authorList>
    </citation>
    <scope>NUCLEOTIDE SEQUENCE [LARGE SCALE GENOMIC DNA]</scope>
    <source>
        <strain evidence="10">Red Deer</strain>
    </source>
</reference>
<keyword evidence="11" id="KW-1185">Reference proteome</keyword>
<keyword evidence="7" id="KW-0325">Glycoprotein</keyword>
<dbReference type="InterPro" id="IPR002472">
    <property type="entry name" value="Palm_thioest"/>
</dbReference>
<organism evidence="10 11">
    <name type="scientific">Onchocerca flexuosa</name>
    <dbReference type="NCBI Taxonomy" id="387005"/>
    <lineage>
        <taxon>Eukaryota</taxon>
        <taxon>Metazoa</taxon>
        <taxon>Ecdysozoa</taxon>
        <taxon>Nematoda</taxon>
        <taxon>Chromadorea</taxon>
        <taxon>Rhabditida</taxon>
        <taxon>Spirurina</taxon>
        <taxon>Spiruromorpha</taxon>
        <taxon>Filarioidea</taxon>
        <taxon>Onchocercidae</taxon>
        <taxon>Onchocerca</taxon>
    </lineage>
</organism>
<evidence type="ECO:0000256" key="6">
    <source>
        <dbReference type="ARBA" id="ARBA00023157"/>
    </source>
</evidence>
<accession>A0A238BU23</accession>
<gene>
    <name evidence="10" type="ORF">X798_04083</name>
</gene>
<dbReference type="PRINTS" id="PR00414">
    <property type="entry name" value="PPTHIESTRASE"/>
</dbReference>
<dbReference type="Pfam" id="PF02089">
    <property type="entry name" value="Palm_thioest"/>
    <property type="match status" value="2"/>
</dbReference>
<dbReference type="OrthoDB" id="10263094at2759"/>
<keyword evidence="5" id="KW-0378">Hydrolase</keyword>
<dbReference type="Proteomes" id="UP000242913">
    <property type="component" value="Unassembled WGS sequence"/>
</dbReference>
<dbReference type="InterPro" id="IPR029058">
    <property type="entry name" value="AB_hydrolase_fold"/>
</dbReference>
<dbReference type="PANTHER" id="PTHR11247:SF8">
    <property type="entry name" value="PALMITOYL-PROTEIN THIOESTERASE 1"/>
    <property type="match status" value="1"/>
</dbReference>
<dbReference type="GO" id="GO:0008474">
    <property type="term" value="F:palmitoyl-(protein) hydrolase activity"/>
    <property type="evidence" value="ECO:0007669"/>
    <property type="project" value="UniProtKB-EC"/>
</dbReference>
<sequence length="345" mass="39557">MVTDCLFVIVCLLSFGSATISTNSVSEFLQKILGNVEPTPVVLWHGMGDSCCNPLSLGRMEKLLKQNIPNVYIYSVMIGSNVVTDTEHGFFGNVNDQVAEVCDMIQKDEKLKNGYNSIGFSQGAQFLYFLIVFFFQKFHQILNFFFLQKPLAANLKCIESRALAQRCPVPPMKNLISLGGQHQGVFGLPLCPAESYICDRVRHLLEWGAYVGFVQNTVIQAQYWHDPLDEATYRESSIFLADINNERNLNQTYKENLLKLQNLVLVKFLNDTMVVPKESEWFEYYLENDTSKIVPFEKSRIYTEDRLGLRELLESKRLHFLAFEGQHLQIDQSSFVSQIINKFLK</sequence>
<dbReference type="EMBL" id="KZ270001">
    <property type="protein sequence ID" value="OZC08851.1"/>
    <property type="molecule type" value="Genomic_DNA"/>
</dbReference>
<evidence type="ECO:0000256" key="1">
    <source>
        <dbReference type="ARBA" id="ARBA00010758"/>
    </source>
</evidence>
<evidence type="ECO:0000313" key="10">
    <source>
        <dbReference type="EMBL" id="OZC08851.1"/>
    </source>
</evidence>
<dbReference type="PANTHER" id="PTHR11247">
    <property type="entry name" value="PALMITOYL-PROTEIN THIOESTERASE/DOLICHYLDIPHOSPHATASE 1"/>
    <property type="match status" value="1"/>
</dbReference>
<evidence type="ECO:0000256" key="4">
    <source>
        <dbReference type="ARBA" id="ARBA00022729"/>
    </source>
</evidence>
<keyword evidence="4 9" id="KW-0732">Signal</keyword>
<dbReference type="GO" id="GO:0006898">
    <property type="term" value="P:receptor-mediated endocytosis"/>
    <property type="evidence" value="ECO:0007669"/>
    <property type="project" value="TreeGrafter"/>
</dbReference>
<keyword evidence="6" id="KW-1015">Disulfide bond</keyword>
<dbReference type="AlphaFoldDB" id="A0A238BU23"/>
<dbReference type="Gene3D" id="3.40.50.1820">
    <property type="entry name" value="alpha/beta hydrolase"/>
    <property type="match status" value="2"/>
</dbReference>
<evidence type="ECO:0000256" key="5">
    <source>
        <dbReference type="ARBA" id="ARBA00022801"/>
    </source>
</evidence>
<evidence type="ECO:0000256" key="2">
    <source>
        <dbReference type="ARBA" id="ARBA00012423"/>
    </source>
</evidence>
<evidence type="ECO:0000256" key="8">
    <source>
        <dbReference type="ARBA" id="ARBA00031934"/>
    </source>
</evidence>
<evidence type="ECO:0000313" key="11">
    <source>
        <dbReference type="Proteomes" id="UP000242913"/>
    </source>
</evidence>
<proteinExistence type="inferred from homology"/>
<dbReference type="EC" id="3.1.2.22" evidence="2"/>
<evidence type="ECO:0000256" key="7">
    <source>
        <dbReference type="ARBA" id="ARBA00023180"/>
    </source>
</evidence>
<dbReference type="SUPFAM" id="SSF53474">
    <property type="entry name" value="alpha/beta-Hydrolases"/>
    <property type="match status" value="2"/>
</dbReference>
<protein>
    <recommendedName>
        <fullName evidence="3">Palmitoyl-protein thioesterase 1</fullName>
        <ecNumber evidence="2">3.1.2.22</ecNumber>
    </recommendedName>
    <alternativeName>
        <fullName evidence="8">Palmitoyl-protein hydrolase 1</fullName>
    </alternativeName>
</protein>
<evidence type="ECO:0000256" key="9">
    <source>
        <dbReference type="SAM" id="SignalP"/>
    </source>
</evidence>
<feature type="signal peptide" evidence="9">
    <location>
        <begin position="1"/>
        <end position="18"/>
    </location>
</feature>
<dbReference type="GO" id="GO:0005764">
    <property type="term" value="C:lysosome"/>
    <property type="evidence" value="ECO:0007669"/>
    <property type="project" value="TreeGrafter"/>
</dbReference>